<dbReference type="STRING" id="351656.Xvie_01589"/>
<dbReference type="AlphaFoldDB" id="A0A1Y2SDT1"/>
<reference evidence="1 2" key="1">
    <citation type="submission" date="2016-10" db="EMBL/GenBank/DDBJ databases">
        <title>Systematic genetic and metabolomic analysis of Xenorhabdus and Photorhabdus spp., highlights the requirements for a dual symbiotic and pathogenic life style.</title>
        <authorList>
            <person name="Tobias N.J."/>
            <person name="Wolff H."/>
            <person name="Djahanschiri B."/>
            <person name="Pidot S.J."/>
            <person name="Stinear T.P."/>
            <person name="Ebersberger I."/>
            <person name="Bode H.B."/>
        </authorList>
    </citation>
    <scope>NUCLEOTIDE SEQUENCE [LARGE SCALE GENOMIC DNA]</scope>
    <source>
        <strain evidence="1 2">DSM 22392</strain>
    </source>
</reference>
<evidence type="ECO:0000313" key="2">
    <source>
        <dbReference type="Proteomes" id="UP000194350"/>
    </source>
</evidence>
<gene>
    <name evidence="1" type="ORF">Xvie_01589</name>
</gene>
<name>A0A1Y2SDT1_9GAMM</name>
<dbReference type="Pfam" id="PF16162">
    <property type="entry name" value="KwaB"/>
    <property type="match status" value="1"/>
</dbReference>
<dbReference type="RefSeq" id="WP_086108775.1">
    <property type="nucleotide sequence ID" value="NZ_CAWNGD010000106.1"/>
</dbReference>
<keyword evidence="2" id="KW-1185">Reference proteome</keyword>
<evidence type="ECO:0000313" key="1">
    <source>
        <dbReference type="EMBL" id="OTA16910.1"/>
    </source>
</evidence>
<dbReference type="EMBL" id="MUBJ01000006">
    <property type="protein sequence ID" value="OTA16910.1"/>
    <property type="molecule type" value="Genomic_DNA"/>
</dbReference>
<evidence type="ECO:0008006" key="3">
    <source>
        <dbReference type="Google" id="ProtNLM"/>
    </source>
</evidence>
<sequence length="303" mass="35170">MLNRLQDFNIDDASLTLWVYRKSIRNSAVHYTGWWVSVSDELRKELNSFISEERCKYSEVINYGLLAQNNESSLLHIGANETEAQKLIDFSSNQIQAKKAEDVKNIANCDFYSVKLVHNDVVLYCVKKADSSWKTKNKKGIKSLIYKDYTLTIDNEPKFNIAMNFDFFILEGNILIKDKRIFESILSYKQAYLSNLTALTNEAEFNSIFTDILPLVTYVGNNAMQLRRALAIREKGYYKNTSFMESLRLHAEKFRLNIQFDKEGKIIAKNDSCADIFQALLDHRLQSHYPEHLYDVPNALLIR</sequence>
<dbReference type="InterPro" id="IPR032359">
    <property type="entry name" value="KwaB-like"/>
</dbReference>
<dbReference type="OrthoDB" id="8387556at2"/>
<proteinExistence type="predicted"/>
<dbReference type="Proteomes" id="UP000194350">
    <property type="component" value="Unassembled WGS sequence"/>
</dbReference>
<organism evidence="1 2">
    <name type="scientific">Xenorhabdus vietnamensis</name>
    <dbReference type="NCBI Taxonomy" id="351656"/>
    <lineage>
        <taxon>Bacteria</taxon>
        <taxon>Pseudomonadati</taxon>
        <taxon>Pseudomonadota</taxon>
        <taxon>Gammaproteobacteria</taxon>
        <taxon>Enterobacterales</taxon>
        <taxon>Morganellaceae</taxon>
        <taxon>Xenorhabdus</taxon>
    </lineage>
</organism>
<protein>
    <recommendedName>
        <fullName evidence="3">DUF4868 domain-containing protein</fullName>
    </recommendedName>
</protein>
<accession>A0A1Y2SDT1</accession>
<comment type="caution">
    <text evidence="1">The sequence shown here is derived from an EMBL/GenBank/DDBJ whole genome shotgun (WGS) entry which is preliminary data.</text>
</comment>